<dbReference type="Pfam" id="PF09995">
    <property type="entry name" value="MPAB_Lcp_cat"/>
    <property type="match status" value="1"/>
</dbReference>
<sequence length="472" mass="53588">MAWPNPFRRRDENTRTCWGYTFQLTPEHLTPEQAHPMKYTYDVLGEECYDILNQISPPVETAKDPSQGLDDNGKPTQSKTKRDLYILLRDHRDKHEKLKQLWDEVSTVPDWVDWDQIARGQDVFYRYGGATLTGLAYQSLLGGMGANRVVEVLARTGGFGVKVARHRLFETTQHILECTRSVESIKPGGAGFASSLRVRLLHAAVRQRLMKLTKTRPEYYSVEKYGIPINDLDCIATIGTFSATIIWLSLPRQGIWLREQEILDYIALWRLIAHYVGTPTEWFETPAKAKAMMESLLMNEINPTETSKILAANIIRCLEAQPPTYASRSFLEVNARWLNGNELADALGLGRPSAWYWALMAGQCIFFMSVCYLYRSIPALDKRKVAALRHVFWQVIVEGKFGLGEETVFDFKYIPDFNVVTARGGDEQVAKKEVGIERRNLNTLLIATGCLAAIGYVGVEITSALVSRILWR</sequence>
<evidence type="ECO:0000256" key="1">
    <source>
        <dbReference type="SAM" id="MobiDB-lite"/>
    </source>
</evidence>
<dbReference type="InterPro" id="IPR037473">
    <property type="entry name" value="Lcp-like"/>
</dbReference>
<dbReference type="PANTHER" id="PTHR37539">
    <property type="entry name" value="SECRETED PROTEIN-RELATED"/>
    <property type="match status" value="1"/>
</dbReference>
<evidence type="ECO:0000313" key="4">
    <source>
        <dbReference type="EMBL" id="KIV80275.1"/>
    </source>
</evidence>
<dbReference type="PANTHER" id="PTHR37539:SF1">
    <property type="entry name" value="ER-BOUND OXYGENASE MPAB_MPAB'_RUBBER OXYGENASE CATALYTIC DOMAIN-CONTAINING PROTEIN"/>
    <property type="match status" value="1"/>
</dbReference>
<keyword evidence="2" id="KW-0472">Membrane</keyword>
<feature type="transmembrane region" description="Helical" evidence="2">
    <location>
        <begin position="441"/>
        <end position="466"/>
    </location>
</feature>
<dbReference type="AlphaFoldDB" id="A0A0D1VVK6"/>
<name>A0A0D1VVK6_9EURO</name>
<dbReference type="HOGENOM" id="CLU_042166_0_0_1"/>
<dbReference type="STRING" id="1016849.A0A0D1VVK6"/>
<evidence type="ECO:0000259" key="3">
    <source>
        <dbReference type="Pfam" id="PF09995"/>
    </source>
</evidence>
<dbReference type="EMBL" id="KN846953">
    <property type="protein sequence ID" value="KIV80275.1"/>
    <property type="molecule type" value="Genomic_DNA"/>
</dbReference>
<dbReference type="OrthoDB" id="6361347at2759"/>
<dbReference type="GO" id="GO:0016491">
    <property type="term" value="F:oxidoreductase activity"/>
    <property type="evidence" value="ECO:0007669"/>
    <property type="project" value="InterPro"/>
</dbReference>
<reference evidence="4 5" key="1">
    <citation type="submission" date="2015-01" db="EMBL/GenBank/DDBJ databases">
        <title>The Genome Sequence of Exophiala sideris CBS121828.</title>
        <authorList>
            <consortium name="The Broad Institute Genomics Platform"/>
            <person name="Cuomo C."/>
            <person name="de Hoog S."/>
            <person name="Gorbushina A."/>
            <person name="Stielow B."/>
            <person name="Teixiera M."/>
            <person name="Abouelleil A."/>
            <person name="Chapman S.B."/>
            <person name="Priest M."/>
            <person name="Young S.K."/>
            <person name="Wortman J."/>
            <person name="Nusbaum C."/>
            <person name="Birren B."/>
        </authorList>
    </citation>
    <scope>NUCLEOTIDE SEQUENCE [LARGE SCALE GENOMIC DNA]</scope>
    <source>
        <strain evidence="4 5">CBS 121828</strain>
    </source>
</reference>
<feature type="transmembrane region" description="Helical" evidence="2">
    <location>
        <begin position="354"/>
        <end position="374"/>
    </location>
</feature>
<organism evidence="4 5">
    <name type="scientific">Exophiala sideris</name>
    <dbReference type="NCBI Taxonomy" id="1016849"/>
    <lineage>
        <taxon>Eukaryota</taxon>
        <taxon>Fungi</taxon>
        <taxon>Dikarya</taxon>
        <taxon>Ascomycota</taxon>
        <taxon>Pezizomycotina</taxon>
        <taxon>Eurotiomycetes</taxon>
        <taxon>Chaetothyriomycetidae</taxon>
        <taxon>Chaetothyriales</taxon>
        <taxon>Herpotrichiellaceae</taxon>
        <taxon>Exophiala</taxon>
    </lineage>
</organism>
<keyword evidence="2" id="KW-0812">Transmembrane</keyword>
<protein>
    <recommendedName>
        <fullName evidence="3">ER-bound oxygenase mpaB/mpaB'/Rubber oxygenase catalytic domain-containing protein</fullName>
    </recommendedName>
</protein>
<proteinExistence type="predicted"/>
<evidence type="ECO:0000256" key="2">
    <source>
        <dbReference type="SAM" id="Phobius"/>
    </source>
</evidence>
<keyword evidence="2" id="KW-1133">Transmembrane helix</keyword>
<feature type="domain" description="ER-bound oxygenase mpaB/mpaB'/Rubber oxygenase catalytic" evidence="3">
    <location>
        <begin position="126"/>
        <end position="359"/>
    </location>
</feature>
<dbReference type="Proteomes" id="UP000053599">
    <property type="component" value="Unassembled WGS sequence"/>
</dbReference>
<feature type="region of interest" description="Disordered" evidence="1">
    <location>
        <begin position="59"/>
        <end position="78"/>
    </location>
</feature>
<evidence type="ECO:0000313" key="5">
    <source>
        <dbReference type="Proteomes" id="UP000053599"/>
    </source>
</evidence>
<gene>
    <name evidence="4" type="ORF">PV11_07788</name>
</gene>
<accession>A0A0D1VVK6</accession>
<dbReference type="InterPro" id="IPR018713">
    <property type="entry name" value="MPAB/Lcp_cat_dom"/>
</dbReference>